<feature type="compositionally biased region" description="Low complexity" evidence="1">
    <location>
        <begin position="958"/>
        <end position="971"/>
    </location>
</feature>
<evidence type="ECO:0000256" key="1">
    <source>
        <dbReference type="SAM" id="MobiDB-lite"/>
    </source>
</evidence>
<proteinExistence type="predicted"/>
<evidence type="ECO:0000313" key="2">
    <source>
        <dbReference type="EMBL" id="KAK0671915.1"/>
    </source>
</evidence>
<feature type="region of interest" description="Disordered" evidence="1">
    <location>
        <begin position="138"/>
        <end position="396"/>
    </location>
</feature>
<name>A0AA39ZJG9_9PEZI</name>
<feature type="region of interest" description="Disordered" evidence="1">
    <location>
        <begin position="1"/>
        <end position="51"/>
    </location>
</feature>
<feature type="region of interest" description="Disordered" evidence="1">
    <location>
        <begin position="696"/>
        <end position="728"/>
    </location>
</feature>
<dbReference type="AlphaFoldDB" id="A0AA39ZJG9"/>
<feature type="region of interest" description="Disordered" evidence="1">
    <location>
        <begin position="809"/>
        <end position="874"/>
    </location>
</feature>
<sequence>MTSTTSPYARPSEFTPYHRRPEGHPPDMSRQLGNRPNPHPKMGASGVDPDPLMQNYAHILELKQRRKAEEQQLRLKLDNKRMDLDAWYRSDREKYLALEGHPELLNGVERLLKQVTEFKAKELDREYDEELASLRKKYEDEEASKWQSVLNIDVPPPSSSGPPPMPSSERPQPAMLPSSTAPPNNSQGPLMAPSVSGYPRGFVGSSEPVRHGPLTIAPHYPPPMRSSLEPPPQTNGSREASVASMHAHPAPVPSSMRNMYHHPMPQMAPPQPQLTSNGRRILPGAPTTNGWHRNPGYAPGMYSTPPGRMPPLHPTYPKSDGPSNPPAHERQVLPPILPPQLHRPGPVEEGHQPKRKATVTDSATPDVKRAKQDHTPSSADLDRATPSANDDIRPQRTVHFSEVWGGGNPEYKHIITQFPDGGEFYILRCEEHGVNFGEHPLRGAAKHLASAQHGRMSKEHTQAIRTLGWIVEGCNVKMMEMNNRMVIEAFKNGYKPFNANQLNKTERAKKGFPQLDKNGVPMSSPLGTAASRQRKSPSGIANPTPAALYTGYCTADQKQHPVVVLPWNEDNLNSAGLLELTLESAGLFSGPLPKCYEYDRDDKGQVKSIKGWAEGYEIGGPLVKKREFPVLIIDSDDRRSWQLGWIEAKYLTPFDFSDTSEIPHSLVAREYYAKTIRKYPSYEDLWRDMVARGQPIGPAQTPLPKKTGESSFQSAAASFPSSTSGLPAAQPVALQPLQQEDVEMADAGDSDSDQESVAKSMSHSTNDIDLGTADSRRTSVSNPDEGTETEKQSLHPSAQAIAAQALSNLETPTRSTGFTAINSRSAPPSVEPPSRQGSVPGAPTERRRVEKIHARSKNTLATPQPATSASASVPIVRKPSPASLQHILASDHLEPPGQPENALGTPIVSPQPMSSIIVNTGLPNGQKPDRAESAPVQQSTTTAERDQERDQERAQSESLTPASLTTPATPAFVHQLPSVDPVPSQPQEYPTPLPSATESASAPTIALPGTREASPSIGPLATPSASEANGTSESPVKTSFTMIKREAGEEPETFTIGAIHEGNEERFSSKSAGALLSIEYDDTTGVLRAVAGSPETLSSFKLDPKEIKTATRSMRGGEGNSCEVKIDFIADKTLTLVFESGRVNFDQHLESGKIQARRFCRRLLAWNKAVECPTIFNAP</sequence>
<feature type="compositionally biased region" description="Basic and acidic residues" evidence="1">
    <location>
        <begin position="844"/>
        <end position="853"/>
    </location>
</feature>
<feature type="compositionally biased region" description="Polar residues" evidence="1">
    <location>
        <begin position="755"/>
        <end position="767"/>
    </location>
</feature>
<feature type="compositionally biased region" description="Polar residues" evidence="1">
    <location>
        <begin position="177"/>
        <end position="188"/>
    </location>
</feature>
<protein>
    <submittedName>
        <fullName evidence="2">Uncharacterized protein</fullName>
    </submittedName>
</protein>
<feature type="compositionally biased region" description="Polar residues" evidence="1">
    <location>
        <begin position="809"/>
        <end position="826"/>
    </location>
</feature>
<feature type="region of interest" description="Disordered" evidence="1">
    <location>
        <begin position="512"/>
        <end position="541"/>
    </location>
</feature>
<evidence type="ECO:0000313" key="3">
    <source>
        <dbReference type="Proteomes" id="UP001174997"/>
    </source>
</evidence>
<feature type="compositionally biased region" description="Basic and acidic residues" evidence="1">
    <location>
        <begin position="943"/>
        <end position="955"/>
    </location>
</feature>
<feature type="compositionally biased region" description="Polar residues" evidence="1">
    <location>
        <begin position="1023"/>
        <end position="1036"/>
    </location>
</feature>
<keyword evidence="3" id="KW-1185">Reference proteome</keyword>
<feature type="region of interest" description="Disordered" evidence="1">
    <location>
        <begin position="744"/>
        <end position="796"/>
    </location>
</feature>
<accession>A0AA39ZJG9</accession>
<feature type="compositionally biased region" description="Pro residues" evidence="1">
    <location>
        <begin position="154"/>
        <end position="166"/>
    </location>
</feature>
<dbReference type="EMBL" id="JAULSY010000017">
    <property type="protein sequence ID" value="KAK0671915.1"/>
    <property type="molecule type" value="Genomic_DNA"/>
</dbReference>
<gene>
    <name evidence="2" type="ORF">QBC41DRAFT_42500</name>
</gene>
<reference evidence="2" key="1">
    <citation type="submission" date="2023-06" db="EMBL/GenBank/DDBJ databases">
        <title>Genome-scale phylogeny and comparative genomics of the fungal order Sordariales.</title>
        <authorList>
            <consortium name="Lawrence Berkeley National Laboratory"/>
            <person name="Hensen N."/>
            <person name="Bonometti L."/>
            <person name="Westerberg I."/>
            <person name="Brannstrom I.O."/>
            <person name="Guillou S."/>
            <person name="Cros-Aarteil S."/>
            <person name="Calhoun S."/>
            <person name="Haridas S."/>
            <person name="Kuo A."/>
            <person name="Mondo S."/>
            <person name="Pangilinan J."/>
            <person name="Riley R."/>
            <person name="Labutti K."/>
            <person name="Andreopoulos B."/>
            <person name="Lipzen A."/>
            <person name="Chen C."/>
            <person name="Yanf M."/>
            <person name="Daum C."/>
            <person name="Ng V."/>
            <person name="Clum A."/>
            <person name="Steindorff A."/>
            <person name="Ohm R."/>
            <person name="Martin F."/>
            <person name="Silar P."/>
            <person name="Natvig D."/>
            <person name="Lalanne C."/>
            <person name="Gautier V."/>
            <person name="Ament-Velasquez S.L."/>
            <person name="Kruys A."/>
            <person name="Hutchinson M.I."/>
            <person name="Powell A.J."/>
            <person name="Barry K."/>
            <person name="Miller A.N."/>
            <person name="Grigoriev I.V."/>
            <person name="Debuchy R."/>
            <person name="Gladieux P."/>
            <person name="Thoren M.H."/>
            <person name="Johannesson H."/>
        </authorList>
    </citation>
    <scope>NUCLEOTIDE SEQUENCE</scope>
    <source>
        <strain evidence="2">CBS 307.81</strain>
    </source>
</reference>
<organism evidence="2 3">
    <name type="scientific">Cercophora samala</name>
    <dbReference type="NCBI Taxonomy" id="330535"/>
    <lineage>
        <taxon>Eukaryota</taxon>
        <taxon>Fungi</taxon>
        <taxon>Dikarya</taxon>
        <taxon>Ascomycota</taxon>
        <taxon>Pezizomycotina</taxon>
        <taxon>Sordariomycetes</taxon>
        <taxon>Sordariomycetidae</taxon>
        <taxon>Sordariales</taxon>
        <taxon>Lasiosphaeriaceae</taxon>
        <taxon>Cercophora</taxon>
    </lineage>
</organism>
<feature type="compositionally biased region" description="Pro residues" evidence="1">
    <location>
        <begin position="219"/>
        <end position="233"/>
    </location>
</feature>
<feature type="compositionally biased region" description="Polar residues" evidence="1">
    <location>
        <begin position="911"/>
        <end position="923"/>
    </location>
</feature>
<dbReference type="Proteomes" id="UP001174997">
    <property type="component" value="Unassembled WGS sequence"/>
</dbReference>
<feature type="region of interest" description="Disordered" evidence="1">
    <location>
        <begin position="891"/>
        <end position="1036"/>
    </location>
</feature>
<comment type="caution">
    <text evidence="2">The sequence shown here is derived from an EMBL/GenBank/DDBJ whole genome shotgun (WGS) entry which is preliminary data.</text>
</comment>
<feature type="compositionally biased region" description="Low complexity" evidence="1">
    <location>
        <begin position="710"/>
        <end position="728"/>
    </location>
</feature>
<feature type="compositionally biased region" description="Low complexity" evidence="1">
    <location>
        <begin position="859"/>
        <end position="874"/>
    </location>
</feature>
<feature type="compositionally biased region" description="Acidic residues" evidence="1">
    <location>
        <begin position="744"/>
        <end position="754"/>
    </location>
</feature>